<dbReference type="GO" id="GO:0008270">
    <property type="term" value="F:zinc ion binding"/>
    <property type="evidence" value="ECO:0007669"/>
    <property type="project" value="UniProtKB-UniRule"/>
</dbReference>
<dbReference type="Pfam" id="PF01807">
    <property type="entry name" value="Zn_ribbon_DnaG"/>
    <property type="match status" value="1"/>
</dbReference>
<comment type="caution">
    <text evidence="17">The sequence shown here is derived from an EMBL/GenBank/DDBJ whole genome shotgun (WGS) entry which is preliminary data.</text>
</comment>
<reference evidence="17 18" key="1">
    <citation type="submission" date="2020-08" db="EMBL/GenBank/DDBJ databases">
        <title>Genomic Encyclopedia of Type Strains, Phase IV (KMG-IV): sequencing the most valuable type-strain genomes for metagenomic binning, comparative biology and taxonomic classification.</title>
        <authorList>
            <person name="Goeker M."/>
        </authorList>
    </citation>
    <scope>NUCLEOTIDE SEQUENCE [LARGE SCALE GENOMIC DNA]</scope>
    <source>
        <strain evidence="17 18">DSM 11099</strain>
    </source>
</reference>
<evidence type="ECO:0000256" key="5">
    <source>
        <dbReference type="ARBA" id="ARBA00022705"/>
    </source>
</evidence>
<dbReference type="PROSITE" id="PS50880">
    <property type="entry name" value="TOPRIM"/>
    <property type="match status" value="1"/>
</dbReference>
<dbReference type="InterPro" id="IPR030846">
    <property type="entry name" value="DnaG_bac"/>
</dbReference>
<evidence type="ECO:0000256" key="6">
    <source>
        <dbReference type="ARBA" id="ARBA00022723"/>
    </source>
</evidence>
<sequence>MRFSPSFLDEIRDRVPISSVIGTRVTWDRRKTNAPKGDWWACCPFHGEKSPSFHCEDRKGRYHCFGCGVSGDHFKFLTELDGLSFPEAVERVADMAGVPMPARDVQAEAREKQRAELTDVMEMATAFFEERLQASEGAKARAYLRDRGLTPATQQSFRLGYAPESRNALKEYLASRGVGRDEIEACGLVVHGQDVPVSYDRFRDRIMFPIPDSRGRIIAFGGRAMSPDAPAKYLNSPETELFHKGNVLYNFARARKAVARGETVLVVEGYMDVIALAQAGFENAVAPLGTALTENQIELLWRMTREPVLCFDGDAAGLKAAWRAADLVLPLIQPERTARFALLPDGKDPDDLVRSEGADAFRTVLNEARPLADMLWTRETSNGVFETPERRAELEKTLRELAGRIRDESVRFHYNQEMRDRVQNFFGAQRNRQQGQGRGQGRGQGNFQNGFKGPGPWSRQGGGRNAITESLGRSALVKRGGEVMTAREATIMVALINHPALIDEFFEHIEFLDLANGDLRKLHAALLDALAHDMANEKQAVIEAIGRAGCAEIWERAEALMRRTRQWPALEGAALDDARDAFAQALHLHRSARTLHKELKQAEAALASEPTDENYRRLVEIQAQFRDVQATEALIEGFGVLSGRAGRS</sequence>
<dbReference type="GO" id="GO:0005737">
    <property type="term" value="C:cytoplasm"/>
    <property type="evidence" value="ECO:0007669"/>
    <property type="project" value="TreeGrafter"/>
</dbReference>
<keyword evidence="5 12" id="KW-0235">DNA replication</keyword>
<dbReference type="InterPro" id="IPR050219">
    <property type="entry name" value="DnaG_primase"/>
</dbReference>
<comment type="similarity">
    <text evidence="12 13">Belongs to the DnaG primase family.</text>
</comment>
<dbReference type="PANTHER" id="PTHR30313">
    <property type="entry name" value="DNA PRIMASE"/>
    <property type="match status" value="1"/>
</dbReference>
<keyword evidence="7 12" id="KW-0863">Zinc-finger</keyword>
<evidence type="ECO:0000256" key="1">
    <source>
        <dbReference type="ARBA" id="ARBA00022478"/>
    </source>
</evidence>
<dbReference type="SMART" id="SM00400">
    <property type="entry name" value="ZnF_CHCC"/>
    <property type="match status" value="1"/>
</dbReference>
<keyword evidence="8 12" id="KW-0862">Zinc</keyword>
<evidence type="ECO:0000256" key="14">
    <source>
        <dbReference type="PIRSR" id="PIRSR002811-1"/>
    </source>
</evidence>
<dbReference type="FunFam" id="3.40.1360.10:FF:000002">
    <property type="entry name" value="DNA primase"/>
    <property type="match status" value="1"/>
</dbReference>
<feature type="region of interest" description="Disordered" evidence="15">
    <location>
        <begin position="431"/>
        <end position="465"/>
    </location>
</feature>
<dbReference type="CDD" id="cd03364">
    <property type="entry name" value="TOPRIM_DnaG_primases"/>
    <property type="match status" value="1"/>
</dbReference>
<dbReference type="InterPro" id="IPR002694">
    <property type="entry name" value="Znf_CHC2"/>
</dbReference>
<dbReference type="HAMAP" id="MF_00974">
    <property type="entry name" value="DNA_primase_DnaG"/>
    <property type="match status" value="1"/>
</dbReference>
<keyword evidence="6 12" id="KW-0479">Metal-binding</keyword>
<comment type="domain">
    <text evidence="12">Contains an N-terminal zinc-binding domain, a central core domain that contains the primase activity, and a C-terminal DnaB-binding domain.</text>
</comment>
<dbReference type="PIRSF" id="PIRSF002811">
    <property type="entry name" value="DnaG"/>
    <property type="match status" value="1"/>
</dbReference>
<evidence type="ECO:0000256" key="7">
    <source>
        <dbReference type="ARBA" id="ARBA00022771"/>
    </source>
</evidence>
<dbReference type="Proteomes" id="UP000533306">
    <property type="component" value="Unassembled WGS sequence"/>
</dbReference>
<evidence type="ECO:0000259" key="16">
    <source>
        <dbReference type="PROSITE" id="PS50880"/>
    </source>
</evidence>
<comment type="catalytic activity">
    <reaction evidence="12">
        <text>ssDNA + n NTP = ssDNA/pppN(pN)n-1 hybrid + (n-1) diphosphate.</text>
        <dbReference type="EC" id="2.7.7.101"/>
    </reaction>
</comment>
<evidence type="ECO:0000256" key="11">
    <source>
        <dbReference type="ARBA" id="ARBA00023163"/>
    </source>
</evidence>
<comment type="function">
    <text evidence="12 13">RNA polymerase that catalyzes the synthesis of short RNA molecules used as primers for DNA polymerase during DNA replication.</text>
</comment>
<accession>A0A7W9VWQ2</accession>
<feature type="domain" description="Toprim" evidence="16">
    <location>
        <begin position="262"/>
        <end position="344"/>
    </location>
</feature>
<dbReference type="SUPFAM" id="SSF56731">
    <property type="entry name" value="DNA primase core"/>
    <property type="match status" value="1"/>
</dbReference>
<keyword evidence="2 12" id="KW-0639">Primosome</keyword>
<evidence type="ECO:0000256" key="12">
    <source>
        <dbReference type="HAMAP-Rule" id="MF_00974"/>
    </source>
</evidence>
<comment type="cofactor">
    <cofactor evidence="12 13 14">
        <name>Zn(2+)</name>
        <dbReference type="ChEBI" id="CHEBI:29105"/>
    </cofactor>
    <text evidence="12 13 14">Binds 1 zinc ion per monomer.</text>
</comment>
<evidence type="ECO:0000256" key="4">
    <source>
        <dbReference type="ARBA" id="ARBA00022695"/>
    </source>
</evidence>
<feature type="zinc finger region" description="CHC2-type" evidence="12 14">
    <location>
        <begin position="43"/>
        <end position="67"/>
    </location>
</feature>
<dbReference type="InterPro" id="IPR034151">
    <property type="entry name" value="TOPRIM_DnaG_bac"/>
</dbReference>
<dbReference type="AlphaFoldDB" id="A0A7W9VWQ2"/>
<dbReference type="GO" id="GO:0003899">
    <property type="term" value="F:DNA-directed RNA polymerase activity"/>
    <property type="evidence" value="ECO:0007669"/>
    <property type="project" value="UniProtKB-UniRule"/>
</dbReference>
<dbReference type="Gene3D" id="3.90.980.10">
    <property type="entry name" value="DNA primase, catalytic core, N-terminal domain"/>
    <property type="match status" value="1"/>
</dbReference>
<gene>
    <name evidence="12" type="primary">dnaG</name>
    <name evidence="17" type="ORF">HNR59_003752</name>
</gene>
<dbReference type="Gene3D" id="3.40.1360.10">
    <property type="match status" value="1"/>
</dbReference>
<organism evidence="17 18">
    <name type="scientific">Aquamicrobium lusatiense</name>
    <dbReference type="NCBI Taxonomy" id="89772"/>
    <lineage>
        <taxon>Bacteria</taxon>
        <taxon>Pseudomonadati</taxon>
        <taxon>Pseudomonadota</taxon>
        <taxon>Alphaproteobacteria</taxon>
        <taxon>Hyphomicrobiales</taxon>
        <taxon>Phyllobacteriaceae</taxon>
        <taxon>Aquamicrobium</taxon>
    </lineage>
</organism>
<dbReference type="EMBL" id="JACHEU010000005">
    <property type="protein sequence ID" value="MBB6014358.1"/>
    <property type="molecule type" value="Genomic_DNA"/>
</dbReference>
<evidence type="ECO:0000256" key="3">
    <source>
        <dbReference type="ARBA" id="ARBA00022679"/>
    </source>
</evidence>
<evidence type="ECO:0000256" key="2">
    <source>
        <dbReference type="ARBA" id="ARBA00022515"/>
    </source>
</evidence>
<evidence type="ECO:0000256" key="9">
    <source>
        <dbReference type="ARBA" id="ARBA00022842"/>
    </source>
</evidence>
<name>A0A7W9VWQ2_9HYPH</name>
<proteinExistence type="inferred from homology"/>
<keyword evidence="3 12" id="KW-0808">Transferase</keyword>
<dbReference type="GO" id="GO:0003677">
    <property type="term" value="F:DNA binding"/>
    <property type="evidence" value="ECO:0007669"/>
    <property type="project" value="UniProtKB-KW"/>
</dbReference>
<evidence type="ECO:0000256" key="13">
    <source>
        <dbReference type="PIRNR" id="PIRNR002811"/>
    </source>
</evidence>
<keyword evidence="9" id="KW-0460">Magnesium</keyword>
<dbReference type="InterPro" id="IPR013264">
    <property type="entry name" value="DNAG_N"/>
</dbReference>
<evidence type="ECO:0000256" key="15">
    <source>
        <dbReference type="SAM" id="MobiDB-lite"/>
    </source>
</evidence>
<dbReference type="EC" id="2.7.7.101" evidence="12"/>
<protein>
    <recommendedName>
        <fullName evidence="12 13">DNA primase</fullName>
        <ecNumber evidence="12">2.7.7.101</ecNumber>
    </recommendedName>
</protein>
<evidence type="ECO:0000256" key="10">
    <source>
        <dbReference type="ARBA" id="ARBA00023125"/>
    </source>
</evidence>
<dbReference type="InterPro" id="IPR006295">
    <property type="entry name" value="DNA_primase_DnaG"/>
</dbReference>
<keyword evidence="18" id="KW-1185">Reference proteome</keyword>
<dbReference type="FunFam" id="3.90.980.10:FF:000001">
    <property type="entry name" value="DNA primase"/>
    <property type="match status" value="1"/>
</dbReference>
<comment type="subunit">
    <text evidence="12">Monomer. Interacts with DnaB.</text>
</comment>
<dbReference type="GO" id="GO:0006269">
    <property type="term" value="P:DNA replication, synthesis of primer"/>
    <property type="evidence" value="ECO:0007669"/>
    <property type="project" value="UniProtKB-UniRule"/>
</dbReference>
<dbReference type="SMART" id="SM00493">
    <property type="entry name" value="TOPRIM"/>
    <property type="match status" value="1"/>
</dbReference>
<evidence type="ECO:0000256" key="8">
    <source>
        <dbReference type="ARBA" id="ARBA00022833"/>
    </source>
</evidence>
<dbReference type="RefSeq" id="WP_183832537.1">
    <property type="nucleotide sequence ID" value="NZ_JACHEU010000005.1"/>
</dbReference>
<keyword evidence="1 12" id="KW-0240">DNA-directed RNA polymerase</keyword>
<dbReference type="GO" id="GO:0000428">
    <property type="term" value="C:DNA-directed RNA polymerase complex"/>
    <property type="evidence" value="ECO:0007669"/>
    <property type="project" value="UniProtKB-KW"/>
</dbReference>
<dbReference type="Pfam" id="PF08275">
    <property type="entry name" value="DNAG_N"/>
    <property type="match status" value="1"/>
</dbReference>
<keyword evidence="11 12" id="KW-0804">Transcription</keyword>
<keyword evidence="4 12" id="KW-0548">Nucleotidyltransferase</keyword>
<evidence type="ECO:0000313" key="17">
    <source>
        <dbReference type="EMBL" id="MBB6014358.1"/>
    </source>
</evidence>
<dbReference type="InterPro" id="IPR006171">
    <property type="entry name" value="TOPRIM_dom"/>
</dbReference>
<dbReference type="NCBIfam" id="TIGR01391">
    <property type="entry name" value="dnaG"/>
    <property type="match status" value="1"/>
</dbReference>
<dbReference type="Gene3D" id="3.90.580.10">
    <property type="entry name" value="Zinc finger, CHC2-type domain"/>
    <property type="match status" value="1"/>
</dbReference>
<keyword evidence="10 12" id="KW-0238">DNA-binding</keyword>
<dbReference type="InterPro" id="IPR037068">
    <property type="entry name" value="DNA_primase_core_N_sf"/>
</dbReference>
<dbReference type="InterPro" id="IPR036977">
    <property type="entry name" value="DNA_primase_Znf_CHC2"/>
</dbReference>
<dbReference type="GO" id="GO:1990077">
    <property type="term" value="C:primosome complex"/>
    <property type="evidence" value="ECO:0007669"/>
    <property type="project" value="UniProtKB-KW"/>
</dbReference>
<dbReference type="SUPFAM" id="SSF57783">
    <property type="entry name" value="Zinc beta-ribbon"/>
    <property type="match status" value="1"/>
</dbReference>
<dbReference type="PANTHER" id="PTHR30313:SF2">
    <property type="entry name" value="DNA PRIMASE"/>
    <property type="match status" value="1"/>
</dbReference>
<dbReference type="Pfam" id="PF13662">
    <property type="entry name" value="Toprim_4"/>
    <property type="match status" value="1"/>
</dbReference>
<evidence type="ECO:0000313" key="18">
    <source>
        <dbReference type="Proteomes" id="UP000533306"/>
    </source>
</evidence>